<evidence type="ECO:0000313" key="2">
    <source>
        <dbReference type="Proteomes" id="UP000886501"/>
    </source>
</evidence>
<comment type="caution">
    <text evidence="1">The sequence shown here is derived from an EMBL/GenBank/DDBJ whole genome shotgun (WGS) entry which is preliminary data.</text>
</comment>
<protein>
    <submittedName>
        <fullName evidence="1">Uncharacterized protein</fullName>
    </submittedName>
</protein>
<gene>
    <name evidence="1" type="ORF">BDM02DRAFT_3107192</name>
</gene>
<name>A0ACB6ZVZ5_THEGA</name>
<keyword evidence="2" id="KW-1185">Reference proteome</keyword>
<sequence length="66" mass="7240">MMDLYPEVNTDQSSYIGLLQPNGSMTSLNHANCTQIPKLKMGCSSGPHGQRTMFTLCEQCGSIEML</sequence>
<reference evidence="1" key="1">
    <citation type="submission" date="2019-10" db="EMBL/GenBank/DDBJ databases">
        <authorList>
            <consortium name="DOE Joint Genome Institute"/>
            <person name="Kuo A."/>
            <person name="Miyauchi S."/>
            <person name="Kiss E."/>
            <person name="Drula E."/>
            <person name="Kohler A."/>
            <person name="Sanchez-Garcia M."/>
            <person name="Andreopoulos B."/>
            <person name="Barry K.W."/>
            <person name="Bonito G."/>
            <person name="Buee M."/>
            <person name="Carver A."/>
            <person name="Chen C."/>
            <person name="Cichocki N."/>
            <person name="Clum A."/>
            <person name="Culley D."/>
            <person name="Crous P.W."/>
            <person name="Fauchery L."/>
            <person name="Girlanda M."/>
            <person name="Hayes R."/>
            <person name="Keri Z."/>
            <person name="Labutti K."/>
            <person name="Lipzen A."/>
            <person name="Lombard V."/>
            <person name="Magnuson J."/>
            <person name="Maillard F."/>
            <person name="Morin E."/>
            <person name="Murat C."/>
            <person name="Nolan M."/>
            <person name="Ohm R."/>
            <person name="Pangilinan J."/>
            <person name="Pereira M."/>
            <person name="Perotto S."/>
            <person name="Peter M."/>
            <person name="Riley R."/>
            <person name="Sitrit Y."/>
            <person name="Stielow B."/>
            <person name="Szollosi G."/>
            <person name="Zifcakova L."/>
            <person name="Stursova M."/>
            <person name="Spatafora J.W."/>
            <person name="Tedersoo L."/>
            <person name="Vaario L.-M."/>
            <person name="Yamada A."/>
            <person name="Yan M."/>
            <person name="Wang P."/>
            <person name="Xu J."/>
            <person name="Bruns T."/>
            <person name="Baldrian P."/>
            <person name="Vilgalys R."/>
            <person name="Henrissat B."/>
            <person name="Grigoriev I.V."/>
            <person name="Hibbett D."/>
            <person name="Nagy L.G."/>
            <person name="Martin F.M."/>
        </authorList>
    </citation>
    <scope>NUCLEOTIDE SEQUENCE</scope>
    <source>
        <strain evidence="1">P2</strain>
    </source>
</reference>
<dbReference type="Proteomes" id="UP000886501">
    <property type="component" value="Unassembled WGS sequence"/>
</dbReference>
<evidence type="ECO:0000313" key="1">
    <source>
        <dbReference type="EMBL" id="KAF9653995.1"/>
    </source>
</evidence>
<proteinExistence type="predicted"/>
<dbReference type="EMBL" id="MU117962">
    <property type="protein sequence ID" value="KAF9653995.1"/>
    <property type="molecule type" value="Genomic_DNA"/>
</dbReference>
<accession>A0ACB6ZVZ5</accession>
<organism evidence="1 2">
    <name type="scientific">Thelephora ganbajun</name>
    <name type="common">Ganba fungus</name>
    <dbReference type="NCBI Taxonomy" id="370292"/>
    <lineage>
        <taxon>Eukaryota</taxon>
        <taxon>Fungi</taxon>
        <taxon>Dikarya</taxon>
        <taxon>Basidiomycota</taxon>
        <taxon>Agaricomycotina</taxon>
        <taxon>Agaricomycetes</taxon>
        <taxon>Thelephorales</taxon>
        <taxon>Thelephoraceae</taxon>
        <taxon>Thelephora</taxon>
    </lineage>
</organism>
<reference evidence="1" key="2">
    <citation type="journal article" date="2020" name="Nat. Commun.">
        <title>Large-scale genome sequencing of mycorrhizal fungi provides insights into the early evolution of symbiotic traits.</title>
        <authorList>
            <person name="Miyauchi S."/>
            <person name="Kiss E."/>
            <person name="Kuo A."/>
            <person name="Drula E."/>
            <person name="Kohler A."/>
            <person name="Sanchez-Garcia M."/>
            <person name="Morin E."/>
            <person name="Andreopoulos B."/>
            <person name="Barry K.W."/>
            <person name="Bonito G."/>
            <person name="Buee M."/>
            <person name="Carver A."/>
            <person name="Chen C."/>
            <person name="Cichocki N."/>
            <person name="Clum A."/>
            <person name="Culley D."/>
            <person name="Crous P.W."/>
            <person name="Fauchery L."/>
            <person name="Girlanda M."/>
            <person name="Hayes R.D."/>
            <person name="Keri Z."/>
            <person name="LaButti K."/>
            <person name="Lipzen A."/>
            <person name="Lombard V."/>
            <person name="Magnuson J."/>
            <person name="Maillard F."/>
            <person name="Murat C."/>
            <person name="Nolan M."/>
            <person name="Ohm R.A."/>
            <person name="Pangilinan J."/>
            <person name="Pereira M.F."/>
            <person name="Perotto S."/>
            <person name="Peter M."/>
            <person name="Pfister S."/>
            <person name="Riley R."/>
            <person name="Sitrit Y."/>
            <person name="Stielow J.B."/>
            <person name="Szollosi G."/>
            <person name="Zifcakova L."/>
            <person name="Stursova M."/>
            <person name="Spatafora J.W."/>
            <person name="Tedersoo L."/>
            <person name="Vaario L.M."/>
            <person name="Yamada A."/>
            <person name="Yan M."/>
            <person name="Wang P."/>
            <person name="Xu J."/>
            <person name="Bruns T."/>
            <person name="Baldrian P."/>
            <person name="Vilgalys R."/>
            <person name="Dunand C."/>
            <person name="Henrissat B."/>
            <person name="Grigoriev I.V."/>
            <person name="Hibbett D."/>
            <person name="Nagy L.G."/>
            <person name="Martin F.M."/>
        </authorList>
    </citation>
    <scope>NUCLEOTIDE SEQUENCE</scope>
    <source>
        <strain evidence="1">P2</strain>
    </source>
</reference>
<feature type="non-terminal residue" evidence="1">
    <location>
        <position position="66"/>
    </location>
</feature>